<reference evidence="1" key="2">
    <citation type="submission" date="2025-08" db="UniProtKB">
        <authorList>
            <consortium name="Ensembl"/>
        </authorList>
    </citation>
    <scope>IDENTIFICATION</scope>
</reference>
<dbReference type="OMA" id="WRTSHMT"/>
<accession>A0A671XHH9</accession>
<evidence type="ECO:0000313" key="1">
    <source>
        <dbReference type="Ensembl" id="ENSSAUP00010048280.1"/>
    </source>
</evidence>
<dbReference type="InParanoid" id="A0A671XHH9"/>
<evidence type="ECO:0000313" key="2">
    <source>
        <dbReference type="Proteomes" id="UP000472265"/>
    </source>
</evidence>
<dbReference type="Proteomes" id="UP000472265">
    <property type="component" value="Chromosome 23"/>
</dbReference>
<dbReference type="Ensembl" id="ENSSAUT00010050786.1">
    <property type="protein sequence ID" value="ENSSAUP00010048280.1"/>
    <property type="gene ID" value="ENSSAUG00010020136.1"/>
</dbReference>
<dbReference type="PANTHER" id="PTHR38706">
    <property type="entry name" value="SI:CH211-198C19.1-RELATED"/>
    <property type="match status" value="1"/>
</dbReference>
<dbReference type="AlphaFoldDB" id="A0A671XHH9"/>
<sequence>MKVFYIIGEKLNFVSVVNSLRHLKINFGQSVPKHSLMLLHWFANAVNIDNNNIIQLTFDPNSDYGSHHYGNYEELLDPLPQGYWYYTVGNLYQDISEQLPDYVVDPPMEYEGENMDRIIIRVRGQRIDQVYITQHYDTSEHQGTRYDPDNTYQVTTNLLRQIREFSVRDGQQPLLHLRNRFGKQHFLLSQDYDSLLSLTIFIL</sequence>
<reference evidence="1" key="3">
    <citation type="submission" date="2025-09" db="UniProtKB">
        <authorList>
            <consortium name="Ensembl"/>
        </authorList>
    </citation>
    <scope>IDENTIFICATION</scope>
</reference>
<dbReference type="PANTHER" id="PTHR38706:SF2">
    <property type="match status" value="1"/>
</dbReference>
<reference evidence="1" key="1">
    <citation type="submission" date="2021-04" db="EMBL/GenBank/DDBJ databases">
        <authorList>
            <consortium name="Wellcome Sanger Institute Data Sharing"/>
        </authorList>
    </citation>
    <scope>NUCLEOTIDE SEQUENCE [LARGE SCALE GENOMIC DNA]</scope>
</reference>
<organism evidence="1 2">
    <name type="scientific">Sparus aurata</name>
    <name type="common">Gilthead sea bream</name>
    <dbReference type="NCBI Taxonomy" id="8175"/>
    <lineage>
        <taxon>Eukaryota</taxon>
        <taxon>Metazoa</taxon>
        <taxon>Chordata</taxon>
        <taxon>Craniata</taxon>
        <taxon>Vertebrata</taxon>
        <taxon>Euteleostomi</taxon>
        <taxon>Actinopterygii</taxon>
        <taxon>Neopterygii</taxon>
        <taxon>Teleostei</taxon>
        <taxon>Neoteleostei</taxon>
        <taxon>Acanthomorphata</taxon>
        <taxon>Eupercaria</taxon>
        <taxon>Spariformes</taxon>
        <taxon>Sparidae</taxon>
        <taxon>Sparus</taxon>
    </lineage>
</organism>
<name>A0A671XHH9_SPAAU</name>
<keyword evidence="2" id="KW-1185">Reference proteome</keyword>
<dbReference type="GeneTree" id="ENSGT00730000111690"/>
<protein>
    <submittedName>
        <fullName evidence="1">Uncharacterized protein</fullName>
    </submittedName>
</protein>
<proteinExistence type="predicted"/>